<evidence type="ECO:0000313" key="2">
    <source>
        <dbReference type="Proteomes" id="UP000055045"/>
    </source>
</evidence>
<comment type="caution">
    <text evidence="1">The sequence shown here is derived from an EMBL/GenBank/DDBJ whole genome shotgun (WGS) entry which is preliminary data.</text>
</comment>
<organism evidence="1 2">
    <name type="scientific">Penicillium freii</name>
    <dbReference type="NCBI Taxonomy" id="48697"/>
    <lineage>
        <taxon>Eukaryota</taxon>
        <taxon>Fungi</taxon>
        <taxon>Dikarya</taxon>
        <taxon>Ascomycota</taxon>
        <taxon>Pezizomycotina</taxon>
        <taxon>Eurotiomycetes</taxon>
        <taxon>Eurotiomycetidae</taxon>
        <taxon>Eurotiales</taxon>
        <taxon>Aspergillaceae</taxon>
        <taxon>Penicillium</taxon>
    </lineage>
</organism>
<keyword evidence="2" id="KW-1185">Reference proteome</keyword>
<reference evidence="1 2" key="1">
    <citation type="submission" date="2015-10" db="EMBL/GenBank/DDBJ databases">
        <title>Genome sequencing of Penicillium freii.</title>
        <authorList>
            <person name="Nguyen H.D."/>
            <person name="Visagie C.M."/>
            <person name="Seifert K.A."/>
        </authorList>
    </citation>
    <scope>NUCLEOTIDE SEQUENCE [LARGE SCALE GENOMIC DNA]</scope>
    <source>
        <strain evidence="1 2">DAOM 242723</strain>
    </source>
</reference>
<sequence>MGYYSLQSASVYSLEAHSASSSAFGFEFLVGMKRLHSHTQLVRLQQYLLYYSPRENTLLTDTRTPAKQPNLHHDYQHYFQEHIALA</sequence>
<gene>
    <name evidence="1" type="ORF">ACN42_g10920</name>
</gene>
<accession>A0A101M944</accession>
<protein>
    <submittedName>
        <fullName evidence="1">Uncharacterized protein</fullName>
    </submittedName>
</protein>
<dbReference type="Proteomes" id="UP000055045">
    <property type="component" value="Unassembled WGS sequence"/>
</dbReference>
<dbReference type="EMBL" id="LLXE01000511">
    <property type="protein sequence ID" value="KUM56296.1"/>
    <property type="molecule type" value="Genomic_DNA"/>
</dbReference>
<dbReference type="AlphaFoldDB" id="A0A101M944"/>
<name>A0A101M944_PENFR</name>
<proteinExistence type="predicted"/>
<evidence type="ECO:0000313" key="1">
    <source>
        <dbReference type="EMBL" id="KUM56296.1"/>
    </source>
</evidence>